<feature type="region of interest" description="Disordered" evidence="1">
    <location>
        <begin position="581"/>
        <end position="600"/>
    </location>
</feature>
<comment type="caution">
    <text evidence="2">The sequence shown here is derived from an EMBL/GenBank/DDBJ whole genome shotgun (WGS) entry which is preliminary data.</text>
</comment>
<protein>
    <submittedName>
        <fullName evidence="2">Uncharacterized protein</fullName>
    </submittedName>
</protein>
<dbReference type="Proteomes" id="UP001515480">
    <property type="component" value="Unassembled WGS sequence"/>
</dbReference>
<keyword evidence="3" id="KW-1185">Reference proteome</keyword>
<proteinExistence type="predicted"/>
<dbReference type="EMBL" id="JBGBPQ010000001">
    <property type="protein sequence ID" value="KAL1530543.1"/>
    <property type="molecule type" value="Genomic_DNA"/>
</dbReference>
<feature type="region of interest" description="Disordered" evidence="1">
    <location>
        <begin position="423"/>
        <end position="490"/>
    </location>
</feature>
<accession>A0AB34KBB0</accession>
<reference evidence="2 3" key="1">
    <citation type="journal article" date="2024" name="Science">
        <title>Giant polyketide synthase enzymes in the biosynthesis of giant marine polyether toxins.</title>
        <authorList>
            <person name="Fallon T.R."/>
            <person name="Shende V.V."/>
            <person name="Wierzbicki I.H."/>
            <person name="Pendleton A.L."/>
            <person name="Watervoot N.F."/>
            <person name="Auber R.P."/>
            <person name="Gonzalez D.J."/>
            <person name="Wisecaver J.H."/>
            <person name="Moore B.S."/>
        </authorList>
    </citation>
    <scope>NUCLEOTIDE SEQUENCE [LARGE SCALE GENOMIC DNA]</scope>
    <source>
        <strain evidence="2 3">12B1</strain>
    </source>
</reference>
<organism evidence="2 3">
    <name type="scientific">Prymnesium parvum</name>
    <name type="common">Toxic golden alga</name>
    <dbReference type="NCBI Taxonomy" id="97485"/>
    <lineage>
        <taxon>Eukaryota</taxon>
        <taxon>Haptista</taxon>
        <taxon>Haptophyta</taxon>
        <taxon>Prymnesiophyceae</taxon>
        <taxon>Prymnesiales</taxon>
        <taxon>Prymnesiaceae</taxon>
        <taxon>Prymnesium</taxon>
    </lineage>
</organism>
<evidence type="ECO:0000313" key="3">
    <source>
        <dbReference type="Proteomes" id="UP001515480"/>
    </source>
</evidence>
<evidence type="ECO:0000313" key="2">
    <source>
        <dbReference type="EMBL" id="KAL1530543.1"/>
    </source>
</evidence>
<gene>
    <name evidence="2" type="ORF">AB1Y20_001444</name>
</gene>
<feature type="region of interest" description="Disordered" evidence="1">
    <location>
        <begin position="1"/>
        <end position="44"/>
    </location>
</feature>
<name>A0AB34KBB0_PRYPA</name>
<feature type="region of interest" description="Disordered" evidence="1">
    <location>
        <begin position="523"/>
        <end position="553"/>
    </location>
</feature>
<evidence type="ECO:0000256" key="1">
    <source>
        <dbReference type="SAM" id="MobiDB-lite"/>
    </source>
</evidence>
<sequence>MANLHRDGLASTHGSGGSAVAAGIRRPCGTATPPRAAVQRQEALREARRCDRNRWMGAASPAEGASAASGLGDGWCGERPAGMCECTLYAMLWLHMSVQLPELALAAKKVRSLPVARLLRGSTGPGSTRDMKADDNRAMRLLGPVVYALLQPERLLRGCNVEASSWREVNFTPKQLFIYLQAAAFDKGKRGMRLRMGGGRVCRWEDAAVLACWSGLLEDDQLVANMHELLQMPLAEAQANVFSQQKKQLQYEASLLATPVISTSAPVPSSTLSSCVPSSPSNSQVRQALQTDEDLYVENDGRLLALRKTLRRWCSRMRTLRMTRLSFPLAVEMARAIALRRWRSAAQDEQLLSRKLSFAAHYFGMNAAIRAIRTWVLSSQWHRLQAARLSLALDFSCRDALIRAFASWSRELLPANSTSPSHSSLASLSSAPAPHGIHTTSPKRRAASPTLSECLPPTPFVETAASPSAISSPALSDSPKEARKECHHEEPATRSALLDLAWMNAAQLCAQLDAMLLERGEPPELLNGTPLDGSEYAAPASPHQESPRPVEGQKLDAGTVRSLQWMRETQGRLLSQLEQLGARAPGSRSKHDRNEGHNWYRAQPDYKRGKRQCYPKLDRRLNHVREAVVAHIAREDGRRLVIALSHGL</sequence>
<dbReference type="AlphaFoldDB" id="A0AB34KBB0"/>
<feature type="compositionally biased region" description="Low complexity" evidence="1">
    <location>
        <begin position="464"/>
        <end position="477"/>
    </location>
</feature>
<feature type="compositionally biased region" description="Basic and acidic residues" evidence="1">
    <location>
        <begin position="478"/>
        <end position="490"/>
    </location>
</feature>
<feature type="compositionally biased region" description="Low complexity" evidence="1">
    <location>
        <begin position="423"/>
        <end position="434"/>
    </location>
</feature>